<protein>
    <recommendedName>
        <fullName evidence="2">DUF4232 domain-containing protein</fullName>
    </recommendedName>
</protein>
<gene>
    <name evidence="3" type="ordered locus">ACP_1675</name>
</gene>
<name>C1F7B9_ACIC5</name>
<dbReference type="AlphaFoldDB" id="C1F7B9"/>
<keyword evidence="4" id="KW-1185">Reference proteome</keyword>
<organism evidence="3 4">
    <name type="scientific">Acidobacterium capsulatum (strain ATCC 51196 / DSM 11244 / BCRC 80197 / JCM 7670 / NBRC 15755 / NCIMB 13165 / 161)</name>
    <dbReference type="NCBI Taxonomy" id="240015"/>
    <lineage>
        <taxon>Bacteria</taxon>
        <taxon>Pseudomonadati</taxon>
        <taxon>Acidobacteriota</taxon>
        <taxon>Terriglobia</taxon>
        <taxon>Terriglobales</taxon>
        <taxon>Acidobacteriaceae</taxon>
        <taxon>Acidobacterium</taxon>
    </lineage>
</organism>
<feature type="compositionally biased region" description="Basic and acidic residues" evidence="1">
    <location>
        <begin position="180"/>
        <end position="191"/>
    </location>
</feature>
<proteinExistence type="predicted"/>
<evidence type="ECO:0000313" key="3">
    <source>
        <dbReference type="EMBL" id="ACO32258.1"/>
    </source>
</evidence>
<evidence type="ECO:0000256" key="1">
    <source>
        <dbReference type="SAM" id="MobiDB-lite"/>
    </source>
</evidence>
<feature type="domain" description="DUF4232" evidence="2">
    <location>
        <begin position="28"/>
        <end position="141"/>
    </location>
</feature>
<dbReference type="KEGG" id="aca:ACP_1675"/>
<feature type="region of interest" description="Disordered" evidence="1">
    <location>
        <begin position="162"/>
        <end position="191"/>
    </location>
</feature>
<dbReference type="EMBL" id="CP001472">
    <property type="protein sequence ID" value="ACO32258.1"/>
    <property type="molecule type" value="Genomic_DNA"/>
</dbReference>
<reference evidence="3 4" key="1">
    <citation type="journal article" date="2009" name="Appl. Environ. Microbiol.">
        <title>Three genomes from the phylum Acidobacteria provide insight into the lifestyles of these microorganisms in soils.</title>
        <authorList>
            <person name="Ward N.L."/>
            <person name="Challacombe J.F."/>
            <person name="Janssen P.H."/>
            <person name="Henrissat B."/>
            <person name="Coutinho P.M."/>
            <person name="Wu M."/>
            <person name="Xie G."/>
            <person name="Haft D.H."/>
            <person name="Sait M."/>
            <person name="Badger J."/>
            <person name="Barabote R.D."/>
            <person name="Bradley B."/>
            <person name="Brettin T.S."/>
            <person name="Brinkac L.M."/>
            <person name="Bruce D."/>
            <person name="Creasy T."/>
            <person name="Daugherty S.C."/>
            <person name="Davidsen T.M."/>
            <person name="DeBoy R.T."/>
            <person name="Detter J.C."/>
            <person name="Dodson R.J."/>
            <person name="Durkin A.S."/>
            <person name="Ganapathy A."/>
            <person name="Gwinn-Giglio M."/>
            <person name="Han C.S."/>
            <person name="Khouri H."/>
            <person name="Kiss H."/>
            <person name="Kothari S.P."/>
            <person name="Madupu R."/>
            <person name="Nelson K.E."/>
            <person name="Nelson W.C."/>
            <person name="Paulsen I."/>
            <person name="Penn K."/>
            <person name="Ren Q."/>
            <person name="Rosovitz M.J."/>
            <person name="Selengut J.D."/>
            <person name="Shrivastava S."/>
            <person name="Sullivan S.A."/>
            <person name="Tapia R."/>
            <person name="Thompson L.S."/>
            <person name="Watkins K.L."/>
            <person name="Yang Q."/>
            <person name="Yu C."/>
            <person name="Zafar N."/>
            <person name="Zhou L."/>
            <person name="Kuske C.R."/>
        </authorList>
    </citation>
    <scope>NUCLEOTIDE SEQUENCE [LARGE SCALE GENOMIC DNA]</scope>
    <source>
        <strain evidence="4">ATCC 51196 / DSM 11244 / BCRC 80197 / JCM 7670 / NBRC 15755 / NCIMB 13165 / 161</strain>
    </source>
</reference>
<dbReference type="InParanoid" id="C1F7B9"/>
<evidence type="ECO:0000259" key="2">
    <source>
        <dbReference type="Pfam" id="PF14016"/>
    </source>
</evidence>
<evidence type="ECO:0000313" key="4">
    <source>
        <dbReference type="Proteomes" id="UP000002207"/>
    </source>
</evidence>
<accession>C1F7B9</accession>
<sequence>MAFVTMGLATAGTAQMPAKKLMKHPKPCPASWLSLALDPENGTFNGMSHSGTLLVLRNLGPMACTVPALPRLRFEDAHHHPLDVTRKAPVGMHPGPVMLPVVVPPNAELTSRLLWVDGDVFGDSSGSGSSASPEYLRVSLRGPVSAPANSDKNARSLRTAFHGTMYGPKGKPPEYTQTPLRRDPAWCGDRK</sequence>
<dbReference type="Pfam" id="PF14016">
    <property type="entry name" value="DUF4232"/>
    <property type="match status" value="1"/>
</dbReference>
<dbReference type="Proteomes" id="UP000002207">
    <property type="component" value="Chromosome"/>
</dbReference>
<dbReference type="InterPro" id="IPR025326">
    <property type="entry name" value="DUF4232"/>
</dbReference>
<dbReference type="eggNOG" id="ENOG503370D">
    <property type="taxonomic scope" value="Bacteria"/>
</dbReference>
<dbReference type="HOGENOM" id="CLU_122253_0_0_0"/>